<dbReference type="EMBL" id="JABFAD010000007">
    <property type="protein sequence ID" value="MBA0803584.1"/>
    <property type="molecule type" value="Genomic_DNA"/>
</dbReference>
<dbReference type="Gene3D" id="3.30.420.10">
    <property type="entry name" value="Ribonuclease H-like superfamily/Ribonuclease H"/>
    <property type="match status" value="1"/>
</dbReference>
<gene>
    <name evidence="2" type="ORF">Gohar_013778</name>
</gene>
<dbReference type="GO" id="GO:0003676">
    <property type="term" value="F:nucleic acid binding"/>
    <property type="evidence" value="ECO:0007669"/>
    <property type="project" value="InterPro"/>
</dbReference>
<dbReference type="GO" id="GO:0004523">
    <property type="term" value="F:RNA-DNA hybrid ribonuclease activity"/>
    <property type="evidence" value="ECO:0007669"/>
    <property type="project" value="InterPro"/>
</dbReference>
<protein>
    <recommendedName>
        <fullName evidence="1">RNase H type-1 domain-containing protein</fullName>
    </recommendedName>
</protein>
<feature type="domain" description="RNase H type-1" evidence="1">
    <location>
        <begin position="125"/>
        <end position="242"/>
    </location>
</feature>
<keyword evidence="3" id="KW-1185">Reference proteome</keyword>
<dbReference type="PANTHER" id="PTHR47723">
    <property type="entry name" value="OS05G0353850 PROTEIN"/>
    <property type="match status" value="1"/>
</dbReference>
<name>A0A7J9H2K6_9ROSI</name>
<dbReference type="AlphaFoldDB" id="A0A7J9H2K6"/>
<sequence>MSLRYMLLGIVPFHGKFGSQLYHFRNKYSFSPYHLMNVWNLQNIGDCGSHEVDWESLFPIVCWFLCKNRNMIVFSGSHSSVLDVVDTSINWTRSYFPLSTPSFHLGLMITTMKWLAPESGWVKLNIDGAFLLNSYSAAIEGVIRDAEGNQLCGYSMVLGKDKVFGIEARSMLEGLRLLWDKGYREVELECDNALLVEIILAGEALDCHFMELRAIHKLIQRNWRIRICHIPRAHNIVKDFMAMHVAIGFIGIQVFIEPPYSVWELIQKDIMGF</sequence>
<reference evidence="2 3" key="1">
    <citation type="journal article" date="2019" name="Genome Biol. Evol.">
        <title>Insights into the evolution of the New World diploid cottons (Gossypium, subgenus Houzingenia) based on genome sequencing.</title>
        <authorList>
            <person name="Grover C.E."/>
            <person name="Arick M.A. 2nd"/>
            <person name="Thrash A."/>
            <person name="Conover J.L."/>
            <person name="Sanders W.S."/>
            <person name="Peterson D.G."/>
            <person name="Frelichowski J.E."/>
            <person name="Scheffler J.A."/>
            <person name="Scheffler B.E."/>
            <person name="Wendel J.F."/>
        </authorList>
    </citation>
    <scope>NUCLEOTIDE SEQUENCE [LARGE SCALE GENOMIC DNA]</scope>
    <source>
        <strain evidence="2">0</strain>
        <tissue evidence="2">Leaf</tissue>
    </source>
</reference>
<proteinExistence type="predicted"/>
<dbReference type="Proteomes" id="UP000593560">
    <property type="component" value="Unassembled WGS sequence"/>
</dbReference>
<evidence type="ECO:0000313" key="2">
    <source>
        <dbReference type="EMBL" id="MBA0803584.1"/>
    </source>
</evidence>
<dbReference type="PANTHER" id="PTHR47723:SF24">
    <property type="entry name" value="RNASE H TYPE-1 DOMAIN-CONTAINING PROTEIN"/>
    <property type="match status" value="1"/>
</dbReference>
<dbReference type="SUPFAM" id="SSF53098">
    <property type="entry name" value="Ribonuclease H-like"/>
    <property type="match status" value="1"/>
</dbReference>
<organism evidence="2 3">
    <name type="scientific">Gossypium harknessii</name>
    <dbReference type="NCBI Taxonomy" id="34285"/>
    <lineage>
        <taxon>Eukaryota</taxon>
        <taxon>Viridiplantae</taxon>
        <taxon>Streptophyta</taxon>
        <taxon>Embryophyta</taxon>
        <taxon>Tracheophyta</taxon>
        <taxon>Spermatophyta</taxon>
        <taxon>Magnoliopsida</taxon>
        <taxon>eudicotyledons</taxon>
        <taxon>Gunneridae</taxon>
        <taxon>Pentapetalae</taxon>
        <taxon>rosids</taxon>
        <taxon>malvids</taxon>
        <taxon>Malvales</taxon>
        <taxon>Malvaceae</taxon>
        <taxon>Malvoideae</taxon>
        <taxon>Gossypium</taxon>
    </lineage>
</organism>
<evidence type="ECO:0000313" key="3">
    <source>
        <dbReference type="Proteomes" id="UP000593560"/>
    </source>
</evidence>
<dbReference type="Pfam" id="PF13456">
    <property type="entry name" value="RVT_3"/>
    <property type="match status" value="1"/>
</dbReference>
<dbReference type="InterPro" id="IPR053151">
    <property type="entry name" value="RNase_H-like"/>
</dbReference>
<dbReference type="InterPro" id="IPR044730">
    <property type="entry name" value="RNase_H-like_dom_plant"/>
</dbReference>
<dbReference type="InterPro" id="IPR036397">
    <property type="entry name" value="RNaseH_sf"/>
</dbReference>
<dbReference type="InterPro" id="IPR002156">
    <property type="entry name" value="RNaseH_domain"/>
</dbReference>
<dbReference type="InterPro" id="IPR012337">
    <property type="entry name" value="RNaseH-like_sf"/>
</dbReference>
<comment type="caution">
    <text evidence="2">The sequence shown here is derived from an EMBL/GenBank/DDBJ whole genome shotgun (WGS) entry which is preliminary data.</text>
</comment>
<dbReference type="OrthoDB" id="955670at2759"/>
<dbReference type="CDD" id="cd06222">
    <property type="entry name" value="RNase_H_like"/>
    <property type="match status" value="1"/>
</dbReference>
<accession>A0A7J9H2K6</accession>
<evidence type="ECO:0000259" key="1">
    <source>
        <dbReference type="Pfam" id="PF13456"/>
    </source>
</evidence>